<dbReference type="PANTHER" id="PTHR11070">
    <property type="entry name" value="UVRD / RECB / PCRA DNA HELICASE FAMILY MEMBER"/>
    <property type="match status" value="1"/>
</dbReference>
<reference evidence="2 3" key="1">
    <citation type="submission" date="2018-06" db="EMBL/GenBank/DDBJ databases">
        <title>Draft genome sequence of Burkholderia reimsis strain BE51 isolated from a French agricultural soil.</title>
        <authorList>
            <person name="Esmaeel Q."/>
        </authorList>
    </citation>
    <scope>NUCLEOTIDE SEQUENCE [LARGE SCALE GENOMIC DNA]</scope>
    <source>
        <strain evidence="2 3">BE51</strain>
    </source>
</reference>
<dbReference type="GO" id="GO:0043138">
    <property type="term" value="F:3'-5' DNA helicase activity"/>
    <property type="evidence" value="ECO:0007669"/>
    <property type="project" value="TreeGrafter"/>
</dbReference>
<sequence length="578" mass="65245">MADIQSPAELASRRALDAMFRCLDEGRSFRLEAGAGAGKTYSLIKALQYLIERNRHGFPKKNQQIACITFTNVARDEIAARTDKSPLVYCETNHAFCWSLISGFQKQLRSLVEAMPHWQERLAEVGGALGSRGVEYSLGHRSIREDRVSIHHDDVLPLTISLMEHLKFRRMVADRFPIILVDEYQDTDRDWVEAIKRLFLGNPDGPLFGFFGDHWQKIYGDGCGRLEHVSVTEIGKEANFRSVKTIVDCLNRMRPELRQEVKDPDSVGQVSVFHTNDWVGQRRTGGHWGGDLPADVGHQALEHVKEVLAQQGWDLAPESTKILMLTHRLLANEQGYTSLPTVFRYNDAFTKKEHPHIAYLVDELEPACDAFAANRFGAMFEALGGTTPLLRSHADKAAWHNAMTRVLELRATGTVGDVIDHLIDQRKPRLPDAIEKRERELRDFDRAAGEEMPERLAEVERLRAVPYAEISALRAYLDGHSPFETKHGVKGAEFDNVLVVIGRGWNQYNFGEMLGLAAGQAIPAAREESFERNRNLFYVACSRPKLRLALLFTQLLSPVAMGTLEQWFSPESVHAVVL</sequence>
<evidence type="ECO:0000313" key="2">
    <source>
        <dbReference type="EMBL" id="RBB37560.1"/>
    </source>
</evidence>
<dbReference type="RefSeq" id="WP_113046414.1">
    <property type="nucleotide sequence ID" value="NZ_QMFZ01000018.1"/>
</dbReference>
<keyword evidence="2" id="KW-0547">Nucleotide-binding</keyword>
<keyword evidence="2" id="KW-0378">Hydrolase</keyword>
<evidence type="ECO:0000256" key="1">
    <source>
        <dbReference type="ARBA" id="ARBA00034923"/>
    </source>
</evidence>
<evidence type="ECO:0000313" key="3">
    <source>
        <dbReference type="Proteomes" id="UP000252458"/>
    </source>
</evidence>
<dbReference type="InterPro" id="IPR000212">
    <property type="entry name" value="DNA_helicase_UvrD/REP"/>
</dbReference>
<keyword evidence="2" id="KW-0347">Helicase</keyword>
<organism evidence="2 3">
    <name type="scientific">Burkholderia reimsis</name>
    <dbReference type="NCBI Taxonomy" id="2234132"/>
    <lineage>
        <taxon>Bacteria</taxon>
        <taxon>Pseudomonadati</taxon>
        <taxon>Pseudomonadota</taxon>
        <taxon>Betaproteobacteria</taxon>
        <taxon>Burkholderiales</taxon>
        <taxon>Burkholderiaceae</taxon>
        <taxon>Burkholderia</taxon>
    </lineage>
</organism>
<protein>
    <recommendedName>
        <fullName evidence="1">DNA 3'-5' helicase II</fullName>
    </recommendedName>
</protein>
<dbReference type="GO" id="GO:0000725">
    <property type="term" value="P:recombinational repair"/>
    <property type="evidence" value="ECO:0007669"/>
    <property type="project" value="TreeGrafter"/>
</dbReference>
<proteinExistence type="predicted"/>
<comment type="caution">
    <text evidence="2">The sequence shown here is derived from an EMBL/GenBank/DDBJ whole genome shotgun (WGS) entry which is preliminary data.</text>
</comment>
<dbReference type="Gene3D" id="3.40.50.300">
    <property type="entry name" value="P-loop containing nucleotide triphosphate hydrolases"/>
    <property type="match status" value="2"/>
</dbReference>
<accession>A0A365QSD0</accession>
<keyword evidence="2" id="KW-0067">ATP-binding</keyword>
<dbReference type="GO" id="GO:0003677">
    <property type="term" value="F:DNA binding"/>
    <property type="evidence" value="ECO:0007669"/>
    <property type="project" value="InterPro"/>
</dbReference>
<dbReference type="EMBL" id="QMFZ01000018">
    <property type="protein sequence ID" value="RBB37560.1"/>
    <property type="molecule type" value="Genomic_DNA"/>
</dbReference>
<dbReference type="AlphaFoldDB" id="A0A365QSD0"/>
<dbReference type="Proteomes" id="UP000252458">
    <property type="component" value="Unassembled WGS sequence"/>
</dbReference>
<dbReference type="InterPro" id="IPR027417">
    <property type="entry name" value="P-loop_NTPase"/>
</dbReference>
<dbReference type="Pfam" id="PF13245">
    <property type="entry name" value="AAA_19"/>
    <property type="match status" value="1"/>
</dbReference>
<dbReference type="GO" id="GO:0005524">
    <property type="term" value="F:ATP binding"/>
    <property type="evidence" value="ECO:0007669"/>
    <property type="project" value="InterPro"/>
</dbReference>
<dbReference type="SUPFAM" id="SSF52540">
    <property type="entry name" value="P-loop containing nucleoside triphosphate hydrolases"/>
    <property type="match status" value="1"/>
</dbReference>
<dbReference type="PANTHER" id="PTHR11070:SF2">
    <property type="entry name" value="ATP-DEPENDENT DNA HELICASE SRS2"/>
    <property type="match status" value="1"/>
</dbReference>
<name>A0A365QSD0_9BURK</name>
<gene>
    <name evidence="2" type="ORF">DPV79_21445</name>
</gene>
<keyword evidence="3" id="KW-1185">Reference proteome</keyword>